<organism evidence="5 6">
    <name type="scientific">Providencia alcalifaciens</name>
    <dbReference type="NCBI Taxonomy" id="126385"/>
    <lineage>
        <taxon>Bacteria</taxon>
        <taxon>Pseudomonadati</taxon>
        <taxon>Pseudomonadota</taxon>
        <taxon>Gammaproteobacteria</taxon>
        <taxon>Enterobacterales</taxon>
        <taxon>Morganellaceae</taxon>
        <taxon>Providencia</taxon>
    </lineage>
</organism>
<feature type="binding site" evidence="3">
    <location>
        <position position="217"/>
    </location>
    <ligand>
        <name>acetyl-CoA</name>
        <dbReference type="ChEBI" id="CHEBI:57288"/>
    </ligand>
</feature>
<dbReference type="GO" id="GO:0008080">
    <property type="term" value="F:N-acetyltransferase activity"/>
    <property type="evidence" value="ECO:0007669"/>
    <property type="project" value="InterPro"/>
</dbReference>
<comment type="caution">
    <text evidence="3">Lacks conserved residue(s) required for the propagation of feature annotation.</text>
</comment>
<dbReference type="EC" id="2.3.1.210" evidence="3"/>
<comment type="subunit">
    <text evidence="3">Homodimer.</text>
</comment>
<dbReference type="CDD" id="cd04301">
    <property type="entry name" value="NAT_SF"/>
    <property type="match status" value="1"/>
</dbReference>
<dbReference type="GO" id="GO:0009246">
    <property type="term" value="P:enterobacterial common antigen biosynthetic process"/>
    <property type="evidence" value="ECO:0007669"/>
    <property type="project" value="UniProtKB-UniRule"/>
</dbReference>
<dbReference type="InterPro" id="IPR050832">
    <property type="entry name" value="Bact_Acetyltransf"/>
</dbReference>
<dbReference type="InterPro" id="IPR016181">
    <property type="entry name" value="Acyl_CoA_acyltransferase"/>
</dbReference>
<sequence>MSVRANIDPLDWESDFFKRSTAKLDFAATDAQIILSYQLDKFDIVQAKVAASETAKIDELASMGFSFVEGEIDFALTIGTENAYLNTALSETDNVVVAQTGDIVSLRDTAASVFSNSRFRAPWYHEGDSGRFYALWIEKAVLGTFDHTCLLLRDNAGDILGFVSLRSLDANTARIGLLAATPSAAGRGIGRKLMSAAYQWCVQHQKRQLNVATQMSNVAALNLYSRSGAAIASTAYWLYRGQHDSI</sequence>
<evidence type="ECO:0000256" key="3">
    <source>
        <dbReference type="HAMAP-Rule" id="MF_02027"/>
    </source>
</evidence>
<dbReference type="RefSeq" id="WP_132496302.1">
    <property type="nucleotide sequence ID" value="NZ_SMAS01000005.1"/>
</dbReference>
<reference evidence="5 6" key="1">
    <citation type="submission" date="2019-03" db="EMBL/GenBank/DDBJ databases">
        <title>Genomic analyses of the natural microbiome of Caenorhabditis elegans.</title>
        <authorList>
            <person name="Samuel B."/>
        </authorList>
    </citation>
    <scope>NUCLEOTIDE SEQUENCE [LARGE SCALE GENOMIC DNA]</scope>
    <source>
        <strain evidence="5 6">JUb102</strain>
    </source>
</reference>
<comment type="catalytic activity">
    <reaction evidence="3">
        <text>dTDP-4-amino-4,6-dideoxy-alpha-D-galactose + acetyl-CoA = dTDP-4-acetamido-4,6-dideoxy-alpha-D-galactose + CoA + H(+)</text>
        <dbReference type="Rhea" id="RHEA:34443"/>
        <dbReference type="ChEBI" id="CHEBI:15378"/>
        <dbReference type="ChEBI" id="CHEBI:57287"/>
        <dbReference type="ChEBI" id="CHEBI:57288"/>
        <dbReference type="ChEBI" id="CHEBI:68492"/>
        <dbReference type="ChEBI" id="CHEBI:68493"/>
        <dbReference type="EC" id="2.3.1.210"/>
    </reaction>
</comment>
<evidence type="ECO:0000259" key="4">
    <source>
        <dbReference type="PROSITE" id="PS51186"/>
    </source>
</evidence>
<dbReference type="EMBL" id="SMAS01000005">
    <property type="protein sequence ID" value="TCT34319.1"/>
    <property type="molecule type" value="Genomic_DNA"/>
</dbReference>
<feature type="domain" description="N-acetyltransferase" evidence="4">
    <location>
        <begin position="93"/>
        <end position="246"/>
    </location>
</feature>
<evidence type="ECO:0000256" key="1">
    <source>
        <dbReference type="ARBA" id="ARBA00022679"/>
    </source>
</evidence>
<comment type="pathway">
    <text evidence="3">Bacterial outer membrane biogenesis; enterobacterial common antigen biosynthesis.</text>
</comment>
<dbReference type="OrthoDB" id="6057229at2"/>
<proteinExistence type="inferred from homology"/>
<dbReference type="SUPFAM" id="SSF55729">
    <property type="entry name" value="Acyl-CoA N-acyltransferases (Nat)"/>
    <property type="match status" value="1"/>
</dbReference>
<keyword evidence="2 3" id="KW-0012">Acyltransferase</keyword>
<dbReference type="HAMAP" id="MF_02027">
    <property type="entry name" value="WecD_RffC"/>
    <property type="match status" value="1"/>
</dbReference>
<dbReference type="PANTHER" id="PTHR43877">
    <property type="entry name" value="AMINOALKYLPHOSPHONATE N-ACETYLTRANSFERASE-RELATED-RELATED"/>
    <property type="match status" value="1"/>
</dbReference>
<comment type="function">
    <text evidence="3">Catalyzes the acetylation of dTDP-fucosamine (dTDP-4-amino-4,6-dideoxy-D-galactose) to dTDP-Fuc4NAc, which is utilized in the biosynthesis of the enterobacterial common antigen (ECA).</text>
</comment>
<accession>A0A4R3NK37</accession>
<dbReference type="Pfam" id="PF00583">
    <property type="entry name" value="Acetyltransf_1"/>
    <property type="match status" value="1"/>
</dbReference>
<comment type="caution">
    <text evidence="5">The sequence shown here is derived from an EMBL/GenBank/DDBJ whole genome shotgun (WGS) entry which is preliminary data.</text>
</comment>
<evidence type="ECO:0000256" key="2">
    <source>
        <dbReference type="ARBA" id="ARBA00023315"/>
    </source>
</evidence>
<gene>
    <name evidence="3" type="primary">wecD</name>
    <name evidence="5" type="ORF">EC835_10525</name>
</gene>
<dbReference type="NCBIfam" id="NF008212">
    <property type="entry name" value="PRK10975.1"/>
    <property type="match status" value="1"/>
</dbReference>
<dbReference type="UniPathway" id="UPA00566"/>
<dbReference type="InterPro" id="IPR012752">
    <property type="entry name" value="AcTrfase_WecD"/>
</dbReference>
<dbReference type="AlphaFoldDB" id="A0A4R3NK37"/>
<dbReference type="Gene3D" id="3.40.630.30">
    <property type="match status" value="1"/>
</dbReference>
<dbReference type="InterPro" id="IPR000182">
    <property type="entry name" value="GNAT_dom"/>
</dbReference>
<feature type="active site" description="Proton donor" evidence="3">
    <location>
        <position position="224"/>
    </location>
</feature>
<evidence type="ECO:0000313" key="6">
    <source>
        <dbReference type="Proteomes" id="UP000295055"/>
    </source>
</evidence>
<dbReference type="NCBIfam" id="TIGR02382">
    <property type="entry name" value="wecD_rffC"/>
    <property type="match status" value="1"/>
</dbReference>
<dbReference type="PANTHER" id="PTHR43877:SF2">
    <property type="entry name" value="AMINOALKYLPHOSPHONATE N-ACETYLTRANSFERASE-RELATED"/>
    <property type="match status" value="1"/>
</dbReference>
<dbReference type="PROSITE" id="PS51186">
    <property type="entry name" value="GNAT"/>
    <property type="match status" value="1"/>
</dbReference>
<protein>
    <recommendedName>
        <fullName evidence="3">dTDP-fucosamine acetyltransferase</fullName>
        <ecNumber evidence="3">2.3.1.210</ecNumber>
    </recommendedName>
    <alternativeName>
        <fullName evidence="3">TDP-fucosamine acetyltransferase</fullName>
    </alternativeName>
    <alternativeName>
        <fullName evidence="3">dTDP-4-amino-4,6-dideoxy-D-galactose acyltransferase</fullName>
    </alternativeName>
</protein>
<dbReference type="Proteomes" id="UP000295055">
    <property type="component" value="Unassembled WGS sequence"/>
</dbReference>
<evidence type="ECO:0000313" key="5">
    <source>
        <dbReference type="EMBL" id="TCT34319.1"/>
    </source>
</evidence>
<keyword evidence="1 3" id="KW-0808">Transferase</keyword>
<comment type="similarity">
    <text evidence="3">Belongs to the WecD family.</text>
</comment>
<name>A0A4R3NK37_9GAMM</name>